<accession>A0ABT6CI99</accession>
<proteinExistence type="predicted"/>
<dbReference type="Pfam" id="PF03693">
    <property type="entry name" value="ParD_antitoxin"/>
    <property type="match status" value="1"/>
</dbReference>
<comment type="caution">
    <text evidence="1">The sequence shown here is derived from an EMBL/GenBank/DDBJ whole genome shotgun (WGS) entry which is preliminary data.</text>
</comment>
<organism evidence="1 2">
    <name type="scientific">Novosphingobium cyanobacteriorum</name>
    <dbReference type="NCBI Taxonomy" id="3024215"/>
    <lineage>
        <taxon>Bacteria</taxon>
        <taxon>Pseudomonadati</taxon>
        <taxon>Pseudomonadota</taxon>
        <taxon>Alphaproteobacteria</taxon>
        <taxon>Sphingomonadales</taxon>
        <taxon>Sphingomonadaceae</taxon>
        <taxon>Novosphingobium</taxon>
    </lineage>
</organism>
<sequence length="76" mass="8807">MEDDEAKRQRLVDALIEGERSGEAPLFDFEAFEARMLAEKAKVHALRTELDRAFAVPDEEYVEVTVEEVLQRNRQV</sequence>
<dbReference type="InterPro" id="IPR022789">
    <property type="entry name" value="ParD"/>
</dbReference>
<protein>
    <submittedName>
        <fullName evidence="1">Type II toxin-antitoxin system ParD family antitoxin</fullName>
    </submittedName>
</protein>
<reference evidence="1 2" key="1">
    <citation type="submission" date="2023-03" db="EMBL/GenBank/DDBJ databases">
        <title>Novosphingobium cyanobacteriorum sp. nov., isolated from a eutrophic reservoir during the Microcystis bloom period.</title>
        <authorList>
            <person name="Kang M."/>
            <person name="Le V."/>
            <person name="Ko S.-R."/>
            <person name="Lee S.-A."/>
            <person name="Ahn C.-Y."/>
        </authorList>
    </citation>
    <scope>NUCLEOTIDE SEQUENCE [LARGE SCALE GENOMIC DNA]</scope>
    <source>
        <strain evidence="1 2">HBC54</strain>
    </source>
</reference>
<keyword evidence="2" id="KW-1185">Reference proteome</keyword>
<dbReference type="RefSeq" id="WP_277277513.1">
    <property type="nucleotide sequence ID" value="NZ_JAROCY010000008.1"/>
</dbReference>
<evidence type="ECO:0000313" key="2">
    <source>
        <dbReference type="Proteomes" id="UP001222770"/>
    </source>
</evidence>
<name>A0ABT6CI99_9SPHN</name>
<evidence type="ECO:0000313" key="1">
    <source>
        <dbReference type="EMBL" id="MDF8333637.1"/>
    </source>
</evidence>
<dbReference type="Proteomes" id="UP001222770">
    <property type="component" value="Unassembled WGS sequence"/>
</dbReference>
<dbReference type="EMBL" id="JAROCY010000008">
    <property type="protein sequence ID" value="MDF8333637.1"/>
    <property type="molecule type" value="Genomic_DNA"/>
</dbReference>
<gene>
    <name evidence="1" type="ORF">POM99_10530</name>
</gene>